<feature type="coiled-coil region" evidence="1">
    <location>
        <begin position="1"/>
        <end position="28"/>
    </location>
</feature>
<gene>
    <name evidence="3" type="ORF">MAR_029229</name>
</gene>
<keyword evidence="4" id="KW-1185">Reference proteome</keyword>
<evidence type="ECO:0000259" key="2">
    <source>
        <dbReference type="Pfam" id="PF00053"/>
    </source>
</evidence>
<feature type="domain" description="Laminin EGF-like" evidence="2">
    <location>
        <begin position="39"/>
        <end position="85"/>
    </location>
</feature>
<dbReference type="EMBL" id="CP111013">
    <property type="protein sequence ID" value="WAQ96539.1"/>
    <property type="molecule type" value="Genomic_DNA"/>
</dbReference>
<dbReference type="SUPFAM" id="SSF57196">
    <property type="entry name" value="EGF/Laminin"/>
    <property type="match status" value="1"/>
</dbReference>
<proteinExistence type="predicted"/>
<dbReference type="Gene3D" id="2.10.25.10">
    <property type="entry name" value="Laminin"/>
    <property type="match status" value="1"/>
</dbReference>
<name>A0ABY7DFR5_MYAAR</name>
<evidence type="ECO:0000313" key="4">
    <source>
        <dbReference type="Proteomes" id="UP001164746"/>
    </source>
</evidence>
<sequence length="339" mass="38049">MSSMEEKVDELANRLDRLTKGFEEAHNRPKSQYEYASACKCDLFGSRGSSCDQETGQCDCFSNFLICEHCSEGLYNFPNCEECGCLPAGTKAGMNRCNMGTGQRVSQAMYVTSGAKNTTAKTEKIHLDARANLMESLYEPWKEVGCGDTAMPVDFQLSVESSKKLAENFYERCKPLLPEELAVDAEKVLHSLVCVCTDRRIKKRFIEACIENLANHRFSHKDEVTVQLMFLAGVFSSTCSTDNFRLNLDQVEMLWSCLATDAKCCDDWLNWVLNQAKSKNHHALGLDTFKHLFLEKMPGLRPESMSMIGLTLFQQLSNLSRIANASSDNTLPEDKMGLN</sequence>
<dbReference type="InterPro" id="IPR002049">
    <property type="entry name" value="LE_dom"/>
</dbReference>
<accession>A0ABY7DFR5</accession>
<dbReference type="Proteomes" id="UP001164746">
    <property type="component" value="Chromosome 2"/>
</dbReference>
<evidence type="ECO:0000256" key="1">
    <source>
        <dbReference type="SAM" id="Coils"/>
    </source>
</evidence>
<dbReference type="CDD" id="cd00055">
    <property type="entry name" value="EGF_Lam"/>
    <property type="match status" value="1"/>
</dbReference>
<dbReference type="Pfam" id="PF00053">
    <property type="entry name" value="EGF_laminin"/>
    <property type="match status" value="1"/>
</dbReference>
<protein>
    <submittedName>
        <fullName evidence="3">UBP34-like protein</fullName>
    </submittedName>
</protein>
<reference evidence="3" key="1">
    <citation type="submission" date="2022-11" db="EMBL/GenBank/DDBJ databases">
        <title>Centuries of genome instability and evolution in soft-shell clam transmissible cancer (bioRxiv).</title>
        <authorList>
            <person name="Hart S.F.M."/>
            <person name="Yonemitsu M.A."/>
            <person name="Giersch R.M."/>
            <person name="Beal B.F."/>
            <person name="Arriagada G."/>
            <person name="Davis B.W."/>
            <person name="Ostrander E.A."/>
            <person name="Goff S.P."/>
            <person name="Metzger M.J."/>
        </authorList>
    </citation>
    <scope>NUCLEOTIDE SEQUENCE</scope>
    <source>
        <strain evidence="3">MELC-2E11</strain>
        <tissue evidence="3">Siphon/mantle</tissue>
    </source>
</reference>
<keyword evidence="1" id="KW-0175">Coiled coil</keyword>
<evidence type="ECO:0000313" key="3">
    <source>
        <dbReference type="EMBL" id="WAQ96539.1"/>
    </source>
</evidence>
<organism evidence="3 4">
    <name type="scientific">Mya arenaria</name>
    <name type="common">Soft-shell clam</name>
    <dbReference type="NCBI Taxonomy" id="6604"/>
    <lineage>
        <taxon>Eukaryota</taxon>
        <taxon>Metazoa</taxon>
        <taxon>Spiralia</taxon>
        <taxon>Lophotrochozoa</taxon>
        <taxon>Mollusca</taxon>
        <taxon>Bivalvia</taxon>
        <taxon>Autobranchia</taxon>
        <taxon>Heteroconchia</taxon>
        <taxon>Euheterodonta</taxon>
        <taxon>Imparidentia</taxon>
        <taxon>Neoheterodontei</taxon>
        <taxon>Myida</taxon>
        <taxon>Myoidea</taxon>
        <taxon>Myidae</taxon>
        <taxon>Mya</taxon>
    </lineage>
</organism>